<dbReference type="Proteomes" id="UP000321954">
    <property type="component" value="Chromosome"/>
</dbReference>
<evidence type="ECO:0000313" key="2">
    <source>
        <dbReference type="Proteomes" id="UP000321954"/>
    </source>
</evidence>
<evidence type="ECO:0000313" key="1">
    <source>
        <dbReference type="EMBL" id="QED37367.1"/>
    </source>
</evidence>
<sequence>MLTLSCSQNINVSENLEGDWNVFYVIHDDVNHLQNYNNRSLMTGWLKIGKKGLFIIDNLEGVRFEGEITQSSKDSLTIKNANKDFLNGKYLIQLDHKNKEKAILNLNSKNVEIYAEKSTTDFSKFQ</sequence>
<organism evidence="1 2">
    <name type="scientific">Antarcticibacterium arcticum</name>
    <dbReference type="NCBI Taxonomy" id="2585771"/>
    <lineage>
        <taxon>Bacteria</taxon>
        <taxon>Pseudomonadati</taxon>
        <taxon>Bacteroidota</taxon>
        <taxon>Flavobacteriia</taxon>
        <taxon>Flavobacteriales</taxon>
        <taxon>Flavobacteriaceae</taxon>
        <taxon>Antarcticibacterium</taxon>
    </lineage>
</organism>
<protein>
    <recommendedName>
        <fullName evidence="3">Lipocalin-like domain-containing protein</fullName>
    </recommendedName>
</protein>
<evidence type="ECO:0008006" key="3">
    <source>
        <dbReference type="Google" id="ProtNLM"/>
    </source>
</evidence>
<dbReference type="AlphaFoldDB" id="A0A5B8YKN5"/>
<reference evidence="1 2" key="1">
    <citation type="submission" date="2019-08" db="EMBL/GenBank/DDBJ databases">
        <title>Antarcticibacterium arcticum sp. nov., a bacterium isolated from marine sediment of the Canadian Beaufort Sea.</title>
        <authorList>
            <person name="Lee Y.M."/>
            <person name="Baek K."/>
            <person name="Lee D.-H."/>
            <person name="Shin S.C."/>
            <person name="Jin Y.K."/>
            <person name="Park Y."/>
        </authorList>
    </citation>
    <scope>NUCLEOTIDE SEQUENCE [LARGE SCALE GENOMIC DNA]</scope>
    <source>
        <strain evidence="1 2">PAMC 28998</strain>
    </source>
</reference>
<dbReference type="KEGG" id="anp:FK178_06375"/>
<gene>
    <name evidence="1" type="ORF">FK178_06375</name>
</gene>
<proteinExistence type="predicted"/>
<keyword evidence="2" id="KW-1185">Reference proteome</keyword>
<name>A0A5B8YKN5_9FLAO</name>
<accession>A0A5B8YKN5</accession>
<dbReference type="EMBL" id="CP042476">
    <property type="protein sequence ID" value="QED37367.1"/>
    <property type="molecule type" value="Genomic_DNA"/>
</dbReference>
<dbReference type="RefSeq" id="WP_146832354.1">
    <property type="nucleotide sequence ID" value="NZ_CP042476.1"/>
</dbReference>